<dbReference type="Pfam" id="PF00278">
    <property type="entry name" value="Orn_DAP_Arg_deC"/>
    <property type="match status" value="1"/>
</dbReference>
<evidence type="ECO:0000313" key="12">
    <source>
        <dbReference type="Proteomes" id="UP001604282"/>
    </source>
</evidence>
<dbReference type="PROSITE" id="PS00879">
    <property type="entry name" value="ODR_DC_2_2"/>
    <property type="match status" value="1"/>
</dbReference>
<dbReference type="PROSITE" id="PS00878">
    <property type="entry name" value="ODR_DC_2_1"/>
    <property type="match status" value="1"/>
</dbReference>
<dbReference type="SUPFAM" id="SSF51419">
    <property type="entry name" value="PLP-binding barrel"/>
    <property type="match status" value="1"/>
</dbReference>
<dbReference type="Gene3D" id="3.20.20.10">
    <property type="entry name" value="Alanine racemase"/>
    <property type="match status" value="1"/>
</dbReference>
<name>A0ABW7BKW6_9ACTN</name>
<keyword evidence="5 6" id="KW-0456">Lyase</keyword>
<dbReference type="PRINTS" id="PR01181">
    <property type="entry name" value="DAPDCRBXLASE"/>
</dbReference>
<evidence type="ECO:0000256" key="1">
    <source>
        <dbReference type="ARBA" id="ARBA00001933"/>
    </source>
</evidence>
<dbReference type="HAMAP" id="MF_02120">
    <property type="entry name" value="LysA"/>
    <property type="match status" value="1"/>
</dbReference>
<dbReference type="InterPro" id="IPR022644">
    <property type="entry name" value="De-COase2_N"/>
</dbReference>
<evidence type="ECO:0000259" key="10">
    <source>
        <dbReference type="Pfam" id="PF02784"/>
    </source>
</evidence>
<keyword evidence="12" id="KW-1185">Reference proteome</keyword>
<dbReference type="PANTHER" id="PTHR43727">
    <property type="entry name" value="DIAMINOPIMELATE DECARBOXYLASE"/>
    <property type="match status" value="1"/>
</dbReference>
<dbReference type="InterPro" id="IPR009006">
    <property type="entry name" value="Ala_racemase/Decarboxylase_C"/>
</dbReference>
<evidence type="ECO:0000256" key="6">
    <source>
        <dbReference type="HAMAP-Rule" id="MF_02120"/>
    </source>
</evidence>
<dbReference type="SUPFAM" id="SSF50621">
    <property type="entry name" value="Alanine racemase C-terminal domain-like"/>
    <property type="match status" value="1"/>
</dbReference>
<feature type="binding site" evidence="6">
    <location>
        <position position="248"/>
    </location>
    <ligand>
        <name>pyridoxal 5'-phosphate</name>
        <dbReference type="ChEBI" id="CHEBI:597326"/>
    </ligand>
</feature>
<feature type="binding site" evidence="6">
    <location>
        <position position="330"/>
    </location>
    <ligand>
        <name>substrate</name>
    </ligand>
</feature>
<evidence type="ECO:0000256" key="5">
    <source>
        <dbReference type="ARBA" id="ARBA00023239"/>
    </source>
</evidence>
<dbReference type="Gene3D" id="2.40.37.10">
    <property type="entry name" value="Lyase, Ornithine Decarboxylase, Chain A, domain 1"/>
    <property type="match status" value="1"/>
</dbReference>
<comment type="cofactor">
    <cofactor evidence="1 6 8">
        <name>pyridoxal 5'-phosphate</name>
        <dbReference type="ChEBI" id="CHEBI:597326"/>
    </cofactor>
</comment>
<comment type="caution">
    <text evidence="11">The sequence shown here is derived from an EMBL/GenBank/DDBJ whole genome shotgun (WGS) entry which is preliminary data.</text>
</comment>
<feature type="binding site" evidence="6">
    <location>
        <position position="392"/>
    </location>
    <ligand>
        <name>substrate</name>
    </ligand>
</feature>
<evidence type="ECO:0000256" key="7">
    <source>
        <dbReference type="NCBIfam" id="TIGR01048"/>
    </source>
</evidence>
<dbReference type="InterPro" id="IPR022643">
    <property type="entry name" value="De-COase2_C"/>
</dbReference>
<feature type="modified residue" description="N6-(pyridoxal phosphate)lysine" evidence="6">
    <location>
        <position position="66"/>
    </location>
</feature>
<dbReference type="RefSeq" id="WP_392879571.1">
    <property type="nucleotide sequence ID" value="NZ_JBICZW010000002.1"/>
</dbReference>
<keyword evidence="2 6" id="KW-0210">Decarboxylase</keyword>
<dbReference type="CDD" id="cd06828">
    <property type="entry name" value="PLPDE_III_DapDC"/>
    <property type="match status" value="1"/>
</dbReference>
<feature type="binding site" evidence="6">
    <location>
        <position position="334"/>
    </location>
    <ligand>
        <name>substrate</name>
    </ligand>
</feature>
<dbReference type="EC" id="4.1.1.20" evidence="6 7"/>
<evidence type="ECO:0000256" key="4">
    <source>
        <dbReference type="ARBA" id="ARBA00023154"/>
    </source>
</evidence>
<organism evidence="11 12">
    <name type="scientific">Streptomyces omiyaensis</name>
    <dbReference type="NCBI Taxonomy" id="68247"/>
    <lineage>
        <taxon>Bacteria</taxon>
        <taxon>Bacillati</taxon>
        <taxon>Actinomycetota</taxon>
        <taxon>Actinomycetes</taxon>
        <taxon>Kitasatosporales</taxon>
        <taxon>Streptomycetaceae</taxon>
        <taxon>Streptomyces</taxon>
    </lineage>
</organism>
<evidence type="ECO:0000259" key="9">
    <source>
        <dbReference type="Pfam" id="PF00278"/>
    </source>
</evidence>
<feature type="domain" description="Orn/DAP/Arg decarboxylase 2 N-terminal" evidence="10">
    <location>
        <begin position="43"/>
        <end position="296"/>
    </location>
</feature>
<dbReference type="PANTHER" id="PTHR43727:SF2">
    <property type="entry name" value="GROUP IV DECARBOXYLASE"/>
    <property type="match status" value="1"/>
</dbReference>
<dbReference type="InterPro" id="IPR022657">
    <property type="entry name" value="De-COase2_CS"/>
</dbReference>
<dbReference type="Proteomes" id="UP001604282">
    <property type="component" value="Unassembled WGS sequence"/>
</dbReference>
<accession>A0ABW7BKW6</accession>
<comment type="function">
    <text evidence="6">Specifically catalyzes the decarboxylation of meso-diaminopimelate (meso-DAP) to L-lysine.</text>
</comment>
<keyword evidence="3 6" id="KW-0663">Pyridoxal phosphate</keyword>
<feature type="binding site" evidence="6">
    <location>
        <position position="293"/>
    </location>
    <ligand>
        <name>substrate</name>
    </ligand>
</feature>
<feature type="binding site" evidence="6">
    <location>
        <begin position="290"/>
        <end position="293"/>
    </location>
    <ligand>
        <name>pyridoxal 5'-phosphate</name>
        <dbReference type="ChEBI" id="CHEBI:597326"/>
    </ligand>
</feature>
<feature type="binding site" evidence="6">
    <location>
        <position position="392"/>
    </location>
    <ligand>
        <name>pyridoxal 5'-phosphate</name>
        <dbReference type="ChEBI" id="CHEBI:597326"/>
    </ligand>
</feature>
<dbReference type="InterPro" id="IPR002986">
    <property type="entry name" value="DAP_deCOOHase_LysA"/>
</dbReference>
<evidence type="ECO:0000256" key="8">
    <source>
        <dbReference type="RuleBase" id="RU003738"/>
    </source>
</evidence>
<feature type="domain" description="Orn/DAP/Arg decarboxylase 2 C-terminal" evidence="9">
    <location>
        <begin position="299"/>
        <end position="390"/>
    </location>
</feature>
<comment type="catalytic activity">
    <reaction evidence="6 8">
        <text>meso-2,6-diaminopimelate + H(+) = L-lysine + CO2</text>
        <dbReference type="Rhea" id="RHEA:15101"/>
        <dbReference type="ChEBI" id="CHEBI:15378"/>
        <dbReference type="ChEBI" id="CHEBI:16526"/>
        <dbReference type="ChEBI" id="CHEBI:32551"/>
        <dbReference type="ChEBI" id="CHEBI:57791"/>
        <dbReference type="EC" id="4.1.1.20"/>
    </reaction>
</comment>
<dbReference type="InterPro" id="IPR000183">
    <property type="entry name" value="Orn/DAP/Arg_de-COase"/>
</dbReference>
<dbReference type="Pfam" id="PF02784">
    <property type="entry name" value="Orn_Arg_deC_N"/>
    <property type="match status" value="1"/>
</dbReference>
<sequence length="434" mass="46391">MHLPPHLWPATTTHGPDGLTIGGVRLSDLAEEFGTPAFVLDEDDFRARCRAWREAFAGHDVFYAAKAFLCHQVAQWLHEEGLGIDVCSAGELRTARRAGVPGASLVLHGNNKSPAELAEAVDHGVALVVVDSHDEITRLSDIATRRGGRQQVLVRVTPGVEAHTHAHITTGTDDQKFGFSLSTGSAHRAISRIVDAPGLELVGLHSHLGSQILRPDVFVTAADRLVSLMADTVRTHGVLLRRLDLGGGLGIAYLPEDEAPDVRGLAPLIIERVHKACADGGIPMPRLAVEPGRAIAGPTTVTLYTVGTIKRQRGLRTWVSVDGGLSDNLRPALYDASYTASLAARTAARETEETVTVCGRHCESGDIVVDAARLPADLTIGDLIAVPASGAYHRSMANNYNAQPRPPVVAVRDGAARLVVRRETLDDVLRLDVP</sequence>
<evidence type="ECO:0000256" key="3">
    <source>
        <dbReference type="ARBA" id="ARBA00022898"/>
    </source>
</evidence>
<gene>
    <name evidence="6 11" type="primary">lysA</name>
    <name evidence="11" type="ORF">ACGFYS_04470</name>
</gene>
<dbReference type="NCBIfam" id="TIGR01048">
    <property type="entry name" value="lysA"/>
    <property type="match status" value="1"/>
</dbReference>
<dbReference type="InterPro" id="IPR029066">
    <property type="entry name" value="PLP-binding_barrel"/>
</dbReference>
<dbReference type="EMBL" id="JBICZW010000002">
    <property type="protein sequence ID" value="MFG3188172.1"/>
    <property type="molecule type" value="Genomic_DNA"/>
</dbReference>
<keyword evidence="4 6" id="KW-0457">Lysine biosynthesis</keyword>
<comment type="similarity">
    <text evidence="6">Belongs to the Orn/Lys/Arg decarboxylase class-II family. LysA subfamily.</text>
</comment>
<dbReference type="PRINTS" id="PR01179">
    <property type="entry name" value="ODADCRBXLASE"/>
</dbReference>
<evidence type="ECO:0000256" key="2">
    <source>
        <dbReference type="ARBA" id="ARBA00022793"/>
    </source>
</evidence>
<dbReference type="GO" id="GO:0008836">
    <property type="term" value="F:diaminopimelate decarboxylase activity"/>
    <property type="evidence" value="ECO:0007669"/>
    <property type="project" value="UniProtKB-EC"/>
</dbReference>
<keyword evidence="6" id="KW-0028">Amino-acid biosynthesis</keyword>
<proteinExistence type="inferred from homology"/>
<dbReference type="InterPro" id="IPR022653">
    <property type="entry name" value="De-COase2_pyr-phos_BS"/>
</dbReference>
<evidence type="ECO:0000313" key="11">
    <source>
        <dbReference type="EMBL" id="MFG3188172.1"/>
    </source>
</evidence>
<comment type="pathway">
    <text evidence="6 8">Amino-acid biosynthesis; L-lysine biosynthesis via DAP pathway; L-lysine from DL-2,6-diaminopimelate: step 1/1.</text>
</comment>
<protein>
    <recommendedName>
        <fullName evidence="6 7">Diaminopimelate decarboxylase</fullName>
        <shortName evidence="6">DAP decarboxylase</shortName>
        <shortName evidence="6">DAPDC</shortName>
        <ecNumber evidence="6 7">4.1.1.20</ecNumber>
    </recommendedName>
</protein>
<comment type="subunit">
    <text evidence="6">Homodimer.</text>
</comment>
<reference evidence="11 12" key="1">
    <citation type="submission" date="2024-10" db="EMBL/GenBank/DDBJ databases">
        <title>The Natural Products Discovery Center: Release of the First 8490 Sequenced Strains for Exploring Actinobacteria Biosynthetic Diversity.</title>
        <authorList>
            <person name="Kalkreuter E."/>
            <person name="Kautsar S.A."/>
            <person name="Yang D."/>
            <person name="Bader C.D."/>
            <person name="Teijaro C.N."/>
            <person name="Fluegel L."/>
            <person name="Davis C.M."/>
            <person name="Simpson J.R."/>
            <person name="Lauterbach L."/>
            <person name="Steele A.D."/>
            <person name="Gui C."/>
            <person name="Meng S."/>
            <person name="Li G."/>
            <person name="Viehrig K."/>
            <person name="Ye F."/>
            <person name="Su P."/>
            <person name="Kiefer A.F."/>
            <person name="Nichols A."/>
            <person name="Cepeda A.J."/>
            <person name="Yan W."/>
            <person name="Fan B."/>
            <person name="Jiang Y."/>
            <person name="Adhikari A."/>
            <person name="Zheng C.-J."/>
            <person name="Schuster L."/>
            <person name="Cowan T.M."/>
            <person name="Smanski M.J."/>
            <person name="Chevrette M.G."/>
            <person name="De Carvalho L.P.S."/>
            <person name="Shen B."/>
        </authorList>
    </citation>
    <scope>NUCLEOTIDE SEQUENCE [LARGE SCALE GENOMIC DNA]</scope>
    <source>
        <strain evidence="11 12">NPDC048229</strain>
    </source>
</reference>
<feature type="binding site" evidence="6">
    <location>
        <position position="363"/>
    </location>
    <ligand>
        <name>substrate</name>
    </ligand>
</feature>